<evidence type="ECO:0000313" key="1">
    <source>
        <dbReference type="EMBL" id="VDI03237.1"/>
    </source>
</evidence>
<protein>
    <recommendedName>
        <fullName evidence="3">RRM domain-containing protein</fullName>
    </recommendedName>
</protein>
<dbReference type="EMBL" id="UYJE01001571">
    <property type="protein sequence ID" value="VDI03237.1"/>
    <property type="molecule type" value="Genomic_DNA"/>
</dbReference>
<gene>
    <name evidence="1" type="ORF">MGAL_10B026605</name>
</gene>
<evidence type="ECO:0008006" key="3">
    <source>
        <dbReference type="Google" id="ProtNLM"/>
    </source>
</evidence>
<dbReference type="AlphaFoldDB" id="A0A8B6CDE8"/>
<keyword evidence="2" id="KW-1185">Reference proteome</keyword>
<comment type="caution">
    <text evidence="1">The sequence shown here is derived from an EMBL/GenBank/DDBJ whole genome shotgun (WGS) entry which is preliminary data.</text>
</comment>
<dbReference type="Proteomes" id="UP000596742">
    <property type="component" value="Unassembled WGS sequence"/>
</dbReference>
<proteinExistence type="predicted"/>
<sequence length="144" mass="17331">MKYNLILTGLSEHRDENIVDKLRSFLYHEMKQRIEFSNVHHFGRRSEKGKRPIVARFLHFSDLEMVKKAGKHLKGSDYGVNEQFPPEIEQRRRRLYPIMKEERRKRSKVVLNRDKLYVNDELINPDVYELESTHVDPRQSISRP</sequence>
<dbReference type="OrthoDB" id="5971988at2759"/>
<organism evidence="1 2">
    <name type="scientific">Mytilus galloprovincialis</name>
    <name type="common">Mediterranean mussel</name>
    <dbReference type="NCBI Taxonomy" id="29158"/>
    <lineage>
        <taxon>Eukaryota</taxon>
        <taxon>Metazoa</taxon>
        <taxon>Spiralia</taxon>
        <taxon>Lophotrochozoa</taxon>
        <taxon>Mollusca</taxon>
        <taxon>Bivalvia</taxon>
        <taxon>Autobranchia</taxon>
        <taxon>Pteriomorphia</taxon>
        <taxon>Mytilida</taxon>
        <taxon>Mytiloidea</taxon>
        <taxon>Mytilidae</taxon>
        <taxon>Mytilinae</taxon>
        <taxon>Mytilus</taxon>
    </lineage>
</organism>
<evidence type="ECO:0000313" key="2">
    <source>
        <dbReference type="Proteomes" id="UP000596742"/>
    </source>
</evidence>
<reference evidence="1" key="1">
    <citation type="submission" date="2018-11" db="EMBL/GenBank/DDBJ databases">
        <authorList>
            <person name="Alioto T."/>
            <person name="Alioto T."/>
        </authorList>
    </citation>
    <scope>NUCLEOTIDE SEQUENCE</scope>
</reference>
<accession>A0A8B6CDE8</accession>
<name>A0A8B6CDE8_MYTGA</name>